<gene>
    <name evidence="2" type="ORF">ASNO1_50250</name>
</gene>
<evidence type="ECO:0000256" key="1">
    <source>
        <dbReference type="SAM" id="MobiDB-lite"/>
    </source>
</evidence>
<dbReference type="EMBL" id="BTTX01000005">
    <property type="protein sequence ID" value="GMU08772.1"/>
    <property type="molecule type" value="Genomic_DNA"/>
</dbReference>
<accession>A0ABQ6QXL3</accession>
<feature type="region of interest" description="Disordered" evidence="1">
    <location>
        <begin position="48"/>
        <end position="94"/>
    </location>
</feature>
<proteinExistence type="predicted"/>
<dbReference type="Proteomes" id="UP001342631">
    <property type="component" value="Unassembled WGS sequence"/>
</dbReference>
<protein>
    <submittedName>
        <fullName evidence="2">Uncharacterized protein</fullName>
    </submittedName>
</protein>
<feature type="compositionally biased region" description="Basic and acidic residues" evidence="1">
    <location>
        <begin position="60"/>
        <end position="73"/>
    </location>
</feature>
<keyword evidence="3" id="KW-1185">Reference proteome</keyword>
<feature type="compositionally biased region" description="Basic and acidic residues" evidence="1">
    <location>
        <begin position="1"/>
        <end position="18"/>
    </location>
</feature>
<sequence length="94" mass="10338">MQEREEELGRRRVRRVQEEPQAAAPEPHVEDGLLQRLAPIAGQVAVGPQGPVEDALGGVPREDAGKRIGRDRAQAIQRGPGLRGETKDWIEQDS</sequence>
<organism evidence="2 3">
    <name type="scientific">Corallococcus caeni</name>
    <dbReference type="NCBI Taxonomy" id="3082388"/>
    <lineage>
        <taxon>Bacteria</taxon>
        <taxon>Pseudomonadati</taxon>
        <taxon>Myxococcota</taxon>
        <taxon>Myxococcia</taxon>
        <taxon>Myxococcales</taxon>
        <taxon>Cystobacterineae</taxon>
        <taxon>Myxococcaceae</taxon>
        <taxon>Corallococcus</taxon>
    </lineage>
</organism>
<feature type="region of interest" description="Disordered" evidence="1">
    <location>
        <begin position="1"/>
        <end position="30"/>
    </location>
</feature>
<feature type="compositionally biased region" description="Basic and acidic residues" evidence="1">
    <location>
        <begin position="84"/>
        <end position="94"/>
    </location>
</feature>
<evidence type="ECO:0000313" key="3">
    <source>
        <dbReference type="Proteomes" id="UP001342631"/>
    </source>
</evidence>
<name>A0ABQ6QXL3_9BACT</name>
<evidence type="ECO:0000313" key="2">
    <source>
        <dbReference type="EMBL" id="GMU08772.1"/>
    </source>
</evidence>
<comment type="caution">
    <text evidence="2">The sequence shown here is derived from an EMBL/GenBank/DDBJ whole genome shotgun (WGS) entry which is preliminary data.</text>
</comment>
<reference evidence="2 3" key="1">
    <citation type="journal article" date="2024" name="Arch. Microbiol.">
        <title>Corallococcus caeni sp. nov., a novel myxobacterium isolated from activated sludge.</title>
        <authorList>
            <person name="Tomita S."/>
            <person name="Nakai R."/>
            <person name="Kuroda K."/>
            <person name="Kurashita H."/>
            <person name="Hatamoto M."/>
            <person name="Yamaguchi T."/>
            <person name="Narihiro T."/>
        </authorList>
    </citation>
    <scope>NUCLEOTIDE SEQUENCE [LARGE SCALE GENOMIC DNA]</scope>
    <source>
        <strain evidence="2 3">NO1</strain>
    </source>
</reference>